<dbReference type="Proteomes" id="UP001177003">
    <property type="component" value="Chromosome 8"/>
</dbReference>
<evidence type="ECO:0000313" key="2">
    <source>
        <dbReference type="Proteomes" id="UP001177003"/>
    </source>
</evidence>
<evidence type="ECO:0000313" key="1">
    <source>
        <dbReference type="EMBL" id="CAI9297809.1"/>
    </source>
</evidence>
<name>A0AA35ZRZ6_LACSI</name>
<keyword evidence="2" id="KW-1185">Reference proteome</keyword>
<reference evidence="1" key="1">
    <citation type="submission" date="2023-04" db="EMBL/GenBank/DDBJ databases">
        <authorList>
            <person name="Vijverberg K."/>
            <person name="Xiong W."/>
            <person name="Schranz E."/>
        </authorList>
    </citation>
    <scope>NUCLEOTIDE SEQUENCE</scope>
</reference>
<sequence length="119" mass="13154">MSPLKSRLWLSLSSRAEDRLISGAPVERQEEDSRCCQGKEAPPELAALPETCGSPENPLMHNYCTLGEFRGLEINVSHFGGPYVMIVASGFSQDHETAPSRLYTPEEELCFEDPGLLID</sequence>
<organism evidence="1 2">
    <name type="scientific">Lactuca saligna</name>
    <name type="common">Willowleaf lettuce</name>
    <dbReference type="NCBI Taxonomy" id="75948"/>
    <lineage>
        <taxon>Eukaryota</taxon>
        <taxon>Viridiplantae</taxon>
        <taxon>Streptophyta</taxon>
        <taxon>Embryophyta</taxon>
        <taxon>Tracheophyta</taxon>
        <taxon>Spermatophyta</taxon>
        <taxon>Magnoliopsida</taxon>
        <taxon>eudicotyledons</taxon>
        <taxon>Gunneridae</taxon>
        <taxon>Pentapetalae</taxon>
        <taxon>asterids</taxon>
        <taxon>campanulids</taxon>
        <taxon>Asterales</taxon>
        <taxon>Asteraceae</taxon>
        <taxon>Cichorioideae</taxon>
        <taxon>Cichorieae</taxon>
        <taxon>Lactucinae</taxon>
        <taxon>Lactuca</taxon>
    </lineage>
</organism>
<proteinExistence type="predicted"/>
<protein>
    <submittedName>
        <fullName evidence="1">Uncharacterized protein</fullName>
    </submittedName>
</protein>
<dbReference type="EMBL" id="OX465084">
    <property type="protein sequence ID" value="CAI9297809.1"/>
    <property type="molecule type" value="Genomic_DNA"/>
</dbReference>
<dbReference type="AlphaFoldDB" id="A0AA35ZRZ6"/>
<accession>A0AA35ZRZ6</accession>
<gene>
    <name evidence="1" type="ORF">LSALG_LOCUS36600</name>
</gene>